<dbReference type="Proteomes" id="UP000241890">
    <property type="component" value="Unassembled WGS sequence"/>
</dbReference>
<feature type="signal peptide" evidence="1">
    <location>
        <begin position="1"/>
        <end position="23"/>
    </location>
</feature>
<evidence type="ECO:0000313" key="3">
    <source>
        <dbReference type="Proteomes" id="UP000241890"/>
    </source>
</evidence>
<dbReference type="EMBL" id="BEYU01000225">
    <property type="protein sequence ID" value="GBG34877.1"/>
    <property type="molecule type" value="Genomic_DNA"/>
</dbReference>
<name>A0A2R5GVL3_9STRA</name>
<sequence>MRLPQITAVAVLALISAGQGVQGACPATSTISPPAYPADGGFTTSGLVSMATATEVVTLRYTPNTPPDGFDDQVDCPY</sequence>
<reference evidence="2 3" key="1">
    <citation type="submission" date="2017-12" db="EMBL/GenBank/DDBJ databases">
        <title>Sequencing, de novo assembly and annotation of complete genome of a new Thraustochytrid species, strain FCC1311.</title>
        <authorList>
            <person name="Sedici K."/>
            <person name="Godart F."/>
            <person name="Aiese Cigliano R."/>
            <person name="Sanseverino W."/>
            <person name="Barakat M."/>
            <person name="Ortet P."/>
            <person name="Marechal E."/>
            <person name="Cagnac O."/>
            <person name="Amato A."/>
        </authorList>
    </citation>
    <scope>NUCLEOTIDE SEQUENCE [LARGE SCALE GENOMIC DNA]</scope>
</reference>
<evidence type="ECO:0000256" key="1">
    <source>
        <dbReference type="SAM" id="SignalP"/>
    </source>
</evidence>
<organism evidence="2 3">
    <name type="scientific">Hondaea fermentalgiana</name>
    <dbReference type="NCBI Taxonomy" id="2315210"/>
    <lineage>
        <taxon>Eukaryota</taxon>
        <taxon>Sar</taxon>
        <taxon>Stramenopiles</taxon>
        <taxon>Bigyra</taxon>
        <taxon>Labyrinthulomycetes</taxon>
        <taxon>Thraustochytrida</taxon>
        <taxon>Thraustochytriidae</taxon>
        <taxon>Hondaea</taxon>
    </lineage>
</organism>
<dbReference type="AlphaFoldDB" id="A0A2R5GVL3"/>
<keyword evidence="3" id="KW-1185">Reference proteome</keyword>
<comment type="caution">
    <text evidence="2">The sequence shown here is derived from an EMBL/GenBank/DDBJ whole genome shotgun (WGS) entry which is preliminary data.</text>
</comment>
<keyword evidence="1" id="KW-0732">Signal</keyword>
<evidence type="ECO:0000313" key="2">
    <source>
        <dbReference type="EMBL" id="GBG34877.1"/>
    </source>
</evidence>
<proteinExistence type="predicted"/>
<feature type="non-terminal residue" evidence="2">
    <location>
        <position position="78"/>
    </location>
</feature>
<gene>
    <name evidence="2" type="ORF">FCC1311_111002</name>
</gene>
<protein>
    <submittedName>
        <fullName evidence="2">Uncharacterized protein</fullName>
    </submittedName>
</protein>
<accession>A0A2R5GVL3</accession>
<dbReference type="InParanoid" id="A0A2R5GVL3"/>
<feature type="chain" id="PRO_5015305086" evidence="1">
    <location>
        <begin position="24"/>
        <end position="78"/>
    </location>
</feature>